<keyword evidence="3" id="KW-1185">Reference proteome</keyword>
<organism evidence="2 3">
    <name type="scientific">Aquicoccus porphyridii</name>
    <dbReference type="NCBI Taxonomy" id="1852029"/>
    <lineage>
        <taxon>Bacteria</taxon>
        <taxon>Pseudomonadati</taxon>
        <taxon>Pseudomonadota</taxon>
        <taxon>Alphaproteobacteria</taxon>
        <taxon>Rhodobacterales</taxon>
        <taxon>Paracoccaceae</taxon>
        <taxon>Aquicoccus</taxon>
    </lineage>
</organism>
<feature type="transmembrane region" description="Helical" evidence="1">
    <location>
        <begin position="65"/>
        <end position="85"/>
    </location>
</feature>
<reference evidence="2 3" key="1">
    <citation type="submission" date="2019-07" db="EMBL/GenBank/DDBJ databases">
        <title>Aquicoccus porphyridii gen. nov., sp. nov., isolated from a small marine red alga, Porphyridium marinum.</title>
        <authorList>
            <person name="Liu L."/>
        </authorList>
    </citation>
    <scope>NUCLEOTIDE SEQUENCE [LARGE SCALE GENOMIC DNA]</scope>
    <source>
        <strain evidence="2 3">L1 8-17</strain>
    </source>
</reference>
<dbReference type="RefSeq" id="WP_111365050.1">
    <property type="nucleotide sequence ID" value="NZ_JASHJG010000014.1"/>
</dbReference>
<accession>A0A5A9ZHY8</accession>
<dbReference type="AlphaFoldDB" id="A0A5A9ZHY8"/>
<evidence type="ECO:0000313" key="2">
    <source>
        <dbReference type="EMBL" id="KAA0916589.1"/>
    </source>
</evidence>
<dbReference type="NCBIfam" id="NF033773">
    <property type="entry name" value="tellur_TrgA"/>
    <property type="match status" value="1"/>
</dbReference>
<keyword evidence="1" id="KW-1133">Transmembrane helix</keyword>
<dbReference type="Proteomes" id="UP000325291">
    <property type="component" value="Unassembled WGS sequence"/>
</dbReference>
<dbReference type="InterPro" id="IPR047784">
    <property type="entry name" value="TrgA"/>
</dbReference>
<name>A0A5A9ZHY8_9RHOB</name>
<keyword evidence="1" id="KW-0472">Membrane</keyword>
<proteinExistence type="predicted"/>
<dbReference type="EMBL" id="VINQ01000004">
    <property type="protein sequence ID" value="KAA0916589.1"/>
    <property type="molecule type" value="Genomic_DNA"/>
</dbReference>
<protein>
    <submittedName>
        <fullName evidence="2">TrgA family protein</fullName>
    </submittedName>
</protein>
<keyword evidence="1" id="KW-0812">Transmembrane</keyword>
<feature type="transmembrane region" description="Helical" evidence="1">
    <location>
        <begin position="36"/>
        <end position="53"/>
    </location>
</feature>
<feature type="transmembrane region" description="Helical" evidence="1">
    <location>
        <begin position="118"/>
        <end position="141"/>
    </location>
</feature>
<gene>
    <name evidence="2" type="ORF">FLO80_07110</name>
</gene>
<evidence type="ECO:0000313" key="3">
    <source>
        <dbReference type="Proteomes" id="UP000325291"/>
    </source>
</evidence>
<comment type="caution">
    <text evidence="2">The sequence shown here is derived from an EMBL/GenBank/DDBJ whole genome shotgun (WGS) entry which is preliminary data.</text>
</comment>
<evidence type="ECO:0000256" key="1">
    <source>
        <dbReference type="SAM" id="Phobius"/>
    </source>
</evidence>
<sequence>MPTTARLIAAFCLMVVAWVVTEQVMAAMPPETQFGYFRLVNLVIAALCGWVVIGSRVGTDYVTSLSIGLTGVVAMVFWGLFVQAFNEMLRLALARRYDGPVEAVVDVFQLGIDFGANLVHLNILVTLFAGGVLTGVVVEFVNRRWT</sequence>